<keyword evidence="3" id="KW-1185">Reference proteome</keyword>
<dbReference type="GeneID" id="55845004"/>
<feature type="region of interest" description="Disordered" evidence="1">
    <location>
        <begin position="136"/>
        <end position="155"/>
    </location>
</feature>
<evidence type="ECO:0000313" key="3">
    <source>
        <dbReference type="Proteomes" id="UP000232891"/>
    </source>
</evidence>
<organism evidence="2 3">
    <name type="scientific">Pseudomonas tolaasii NCPPB 2192</name>
    <dbReference type="NCBI Taxonomy" id="564423"/>
    <lineage>
        <taxon>Bacteria</taxon>
        <taxon>Pseudomonadati</taxon>
        <taxon>Pseudomonadota</taxon>
        <taxon>Gammaproteobacteria</taxon>
        <taxon>Pseudomonadales</taxon>
        <taxon>Pseudomonadaceae</taxon>
        <taxon>Pseudomonas</taxon>
    </lineage>
</organism>
<gene>
    <name evidence="2" type="ORF">ATI14_1730</name>
</gene>
<dbReference type="EMBL" id="PHHD01000001">
    <property type="protein sequence ID" value="PKA74880.1"/>
    <property type="molecule type" value="Genomic_DNA"/>
</dbReference>
<name>A0ABX4QDK1_PSETO</name>
<dbReference type="RefSeq" id="WP_080520396.1">
    <property type="nucleotide sequence ID" value="NZ_PHHD01000001.1"/>
</dbReference>
<protein>
    <submittedName>
        <fullName evidence="2">Uncharacterized protein</fullName>
    </submittedName>
</protein>
<evidence type="ECO:0000256" key="1">
    <source>
        <dbReference type="SAM" id="MobiDB-lite"/>
    </source>
</evidence>
<comment type="caution">
    <text evidence="2">The sequence shown here is derived from an EMBL/GenBank/DDBJ whole genome shotgun (WGS) entry which is preliminary data.</text>
</comment>
<sequence>MSEDMSRAVIAMPFELAMGSEISRRQFYARAQTLLADLDEARNGLKHSCAIRLKKRIEKLETERAQLNAFAVEMINASFEGGSFDGGDIQDIAVKHRLLQIEQREDECGEACACREYGFPAECYRKMPILGTVTDEVSTQSTDTENVSRHQGGQT</sequence>
<accession>A0ABX4QDK1</accession>
<proteinExistence type="predicted"/>
<dbReference type="Proteomes" id="UP000232891">
    <property type="component" value="Unassembled WGS sequence"/>
</dbReference>
<reference evidence="2 3" key="1">
    <citation type="submission" date="2017-11" db="EMBL/GenBank/DDBJ databases">
        <title>Genome sequencing of a diverse group of Pseudomonas species.</title>
        <authorList>
            <person name="Loper J."/>
        </authorList>
    </citation>
    <scope>NUCLEOTIDE SEQUENCE [LARGE SCALE GENOMIC DNA]</scope>
    <source>
        <strain evidence="2 3">NCPPB 2192</strain>
    </source>
</reference>
<evidence type="ECO:0000313" key="2">
    <source>
        <dbReference type="EMBL" id="PKA74880.1"/>
    </source>
</evidence>